<name>A0A915YVE0_9GLOM</name>
<protein>
    <submittedName>
        <fullName evidence="1">Uncharacterized protein</fullName>
    </submittedName>
</protein>
<gene>
    <name evidence="1" type="ORF">CHRIB12_LOCUS4321</name>
</gene>
<evidence type="ECO:0000313" key="2">
    <source>
        <dbReference type="Proteomes" id="UP000684084"/>
    </source>
</evidence>
<dbReference type="EMBL" id="CAGKOT010000006">
    <property type="protein sequence ID" value="CAB5347009.1"/>
    <property type="molecule type" value="Genomic_DNA"/>
</dbReference>
<dbReference type="Proteomes" id="UP000684084">
    <property type="component" value="Unassembled WGS sequence"/>
</dbReference>
<dbReference type="AlphaFoldDB" id="A0A915YVE0"/>
<reference evidence="1" key="1">
    <citation type="submission" date="2020-05" db="EMBL/GenBank/DDBJ databases">
        <authorList>
            <person name="Rincon C."/>
            <person name="Sanders R I."/>
            <person name="Robbins C."/>
            <person name="Chaturvedi A."/>
        </authorList>
    </citation>
    <scope>NUCLEOTIDE SEQUENCE</scope>
    <source>
        <strain evidence="1">CHB12</strain>
    </source>
</reference>
<accession>A0A915YVE0</accession>
<proteinExistence type="predicted"/>
<dbReference type="OrthoDB" id="10535103at2759"/>
<sequence>MSSQAKQAAQKAADAVVQKQRAYEAARDVAYIFPVPRPPLPPTLPAIPALPRNDIFDMTKGIKTITYILPCLIAFVLFKNHIKQNYNVTHGRLFYS</sequence>
<evidence type="ECO:0000313" key="1">
    <source>
        <dbReference type="EMBL" id="CAB5347009.1"/>
    </source>
</evidence>
<comment type="caution">
    <text evidence="1">The sequence shown here is derived from an EMBL/GenBank/DDBJ whole genome shotgun (WGS) entry which is preliminary data.</text>
</comment>
<dbReference type="VEuPathDB" id="FungiDB:RhiirFUN_021416"/>
<organism evidence="1 2">
    <name type="scientific">Rhizophagus irregularis</name>
    <dbReference type="NCBI Taxonomy" id="588596"/>
    <lineage>
        <taxon>Eukaryota</taxon>
        <taxon>Fungi</taxon>
        <taxon>Fungi incertae sedis</taxon>
        <taxon>Mucoromycota</taxon>
        <taxon>Glomeromycotina</taxon>
        <taxon>Glomeromycetes</taxon>
        <taxon>Glomerales</taxon>
        <taxon>Glomeraceae</taxon>
        <taxon>Rhizophagus</taxon>
    </lineage>
</organism>